<dbReference type="AlphaFoldDB" id="A0A0F9CBV6"/>
<feature type="non-terminal residue" evidence="1">
    <location>
        <position position="1"/>
    </location>
</feature>
<organism evidence="1">
    <name type="scientific">marine sediment metagenome</name>
    <dbReference type="NCBI Taxonomy" id="412755"/>
    <lineage>
        <taxon>unclassified sequences</taxon>
        <taxon>metagenomes</taxon>
        <taxon>ecological metagenomes</taxon>
    </lineage>
</organism>
<reference evidence="1" key="1">
    <citation type="journal article" date="2015" name="Nature">
        <title>Complex archaea that bridge the gap between prokaryotes and eukaryotes.</title>
        <authorList>
            <person name="Spang A."/>
            <person name="Saw J.H."/>
            <person name="Jorgensen S.L."/>
            <person name="Zaremba-Niedzwiedzka K."/>
            <person name="Martijn J."/>
            <person name="Lind A.E."/>
            <person name="van Eijk R."/>
            <person name="Schleper C."/>
            <person name="Guy L."/>
            <person name="Ettema T.J."/>
        </authorList>
    </citation>
    <scope>NUCLEOTIDE SEQUENCE</scope>
</reference>
<gene>
    <name evidence="1" type="ORF">LCGC14_2628830</name>
</gene>
<sequence>KYFLWDCSKRILDSRRNNRWLPSAQACYAWNRPCAYLPLCEAVSHGADPNWIVEEQFEKSALHPELPGVGPEALEVLTQSSLGVLTLCEVMYYWRYERGIRPRREDSEALWTGSATHVGLQAYAAGGLDAAKIAIEEWERNNPALGDGVRYADQQIARARAIVRAAAERW</sequence>
<comment type="caution">
    <text evidence="1">The sequence shown here is derived from an EMBL/GenBank/DDBJ whole genome shotgun (WGS) entry which is preliminary data.</text>
</comment>
<protein>
    <recommendedName>
        <fullName evidence="2">PD-(D/E)XK endonuclease-like domain-containing protein</fullName>
    </recommendedName>
</protein>
<evidence type="ECO:0008006" key="2">
    <source>
        <dbReference type="Google" id="ProtNLM"/>
    </source>
</evidence>
<evidence type="ECO:0000313" key="1">
    <source>
        <dbReference type="EMBL" id="KKL00154.1"/>
    </source>
</evidence>
<name>A0A0F9CBV6_9ZZZZ</name>
<accession>A0A0F9CBV6</accession>
<proteinExistence type="predicted"/>
<dbReference type="EMBL" id="LAZR01045037">
    <property type="protein sequence ID" value="KKL00154.1"/>
    <property type="molecule type" value="Genomic_DNA"/>
</dbReference>